<evidence type="ECO:0000313" key="5">
    <source>
        <dbReference type="Proteomes" id="UP000281245"/>
    </source>
</evidence>
<comment type="caution">
    <text evidence="4">The sequence shown here is derived from an EMBL/GenBank/DDBJ whole genome shotgun (WGS) entry which is preliminary data.</text>
</comment>
<dbReference type="OrthoDB" id="7984201at2759"/>
<feature type="region of interest" description="Disordered" evidence="1">
    <location>
        <begin position="39"/>
        <end position="190"/>
    </location>
</feature>
<keyword evidence="2" id="KW-0812">Transmembrane</keyword>
<dbReference type="InterPro" id="IPR017946">
    <property type="entry name" value="PLC-like_Pdiesterase_TIM-brl"/>
</dbReference>
<dbReference type="GO" id="GO:0008081">
    <property type="term" value="F:phosphoric diester hydrolase activity"/>
    <property type="evidence" value="ECO:0007669"/>
    <property type="project" value="InterPro"/>
</dbReference>
<proteinExistence type="predicted"/>
<sequence length="522" mass="56064">MELYCRCRYIQAATMRPIFLPLLVATALASQLVGVLAQSSSSQTDDTGTIVNGSPASSDSTTRTDRATSTASASSSNSLALTGTATTTESANFESPVYSPTSQIRVTTRSSSSTNTGTRSGTSTSSGTGSGTSSSSNTNSNSNSTVTTSTGRTTTQTITTLTGGDSSTSTRTTGSSTSSTSSAPVPSNTVPCNNYPEFCSRQYSNITQICAHNSAFSVKNNAASNQDYDITTQLDDGIRMIQGETQLVNGTMYACHTSCDLLNAGTYASVLRQVTNWVEAHPYDVVTILVGNSDYNNGVTAKDYVQPFQESGLMPYLYEPEYVPQRRNQWPTLGEMILSGKRVVAFIDYNANQTAVPWLIDEYTHFWSTPFSPTDANFPCSLQLPLHLDNETAKEEFMYIANHNLNVRFNIGGYNILIPDTYHIQRTNGKYDTFGQLGAMTSNCTDAWNRPPNFLVVDYYNRGDPDPGSVFSVAAQANNVTYNRRCCGNGNGGDGSAGTLSVTTSMLACTIAFSLFLYLVGS</sequence>
<reference evidence="4 5" key="1">
    <citation type="journal article" date="2018" name="BMC Genomics">
        <title>Genomic evidence for intraspecific hybridization in a clonal and extremely halotolerant yeast.</title>
        <authorList>
            <person name="Gostincar C."/>
            <person name="Stajich J.E."/>
            <person name="Zupancic J."/>
            <person name="Zalar P."/>
            <person name="Gunde-Cimerman N."/>
        </authorList>
    </citation>
    <scope>NUCLEOTIDE SEQUENCE [LARGE SCALE GENOMIC DNA]</scope>
    <source>
        <strain evidence="4 5">EXF-6656</strain>
    </source>
</reference>
<dbReference type="GO" id="GO:0006629">
    <property type="term" value="P:lipid metabolic process"/>
    <property type="evidence" value="ECO:0007669"/>
    <property type="project" value="InterPro"/>
</dbReference>
<evidence type="ECO:0000256" key="1">
    <source>
        <dbReference type="SAM" id="MobiDB-lite"/>
    </source>
</evidence>
<name>A0A3M6X1M6_HORWE</name>
<accession>A0A3M6X1M6</accession>
<dbReference type="PANTHER" id="PTHR13593:SF140">
    <property type="entry name" value="PLC-LIKE PHOSPHODIESTERASE"/>
    <property type="match status" value="1"/>
</dbReference>
<keyword evidence="3" id="KW-0732">Signal</keyword>
<dbReference type="EMBL" id="QWIJ01000261">
    <property type="protein sequence ID" value="RMX84785.1"/>
    <property type="molecule type" value="Genomic_DNA"/>
</dbReference>
<dbReference type="Proteomes" id="UP000281245">
    <property type="component" value="Unassembled WGS sequence"/>
</dbReference>
<dbReference type="VEuPathDB" id="FungiDB:BTJ68_14751"/>
<dbReference type="SUPFAM" id="SSF51695">
    <property type="entry name" value="PLC-like phosphodiesterases"/>
    <property type="match status" value="1"/>
</dbReference>
<feature type="compositionally biased region" description="Low complexity" evidence="1">
    <location>
        <begin position="101"/>
        <end position="182"/>
    </location>
</feature>
<keyword evidence="2" id="KW-0472">Membrane</keyword>
<feature type="compositionally biased region" description="Low complexity" evidence="1">
    <location>
        <begin position="56"/>
        <end position="92"/>
    </location>
</feature>
<protein>
    <recommendedName>
        <fullName evidence="6">PLC-like phosphodiesterase</fullName>
    </recommendedName>
</protein>
<gene>
    <name evidence="4" type="ORF">D0869_04309</name>
</gene>
<evidence type="ECO:0000313" key="4">
    <source>
        <dbReference type="EMBL" id="RMX84785.1"/>
    </source>
</evidence>
<dbReference type="Gene3D" id="3.20.20.190">
    <property type="entry name" value="Phosphatidylinositol (PI) phosphodiesterase"/>
    <property type="match status" value="1"/>
</dbReference>
<organism evidence="4 5">
    <name type="scientific">Hortaea werneckii</name>
    <name type="common">Black yeast</name>
    <name type="synonym">Cladosporium werneckii</name>
    <dbReference type="NCBI Taxonomy" id="91943"/>
    <lineage>
        <taxon>Eukaryota</taxon>
        <taxon>Fungi</taxon>
        <taxon>Dikarya</taxon>
        <taxon>Ascomycota</taxon>
        <taxon>Pezizomycotina</taxon>
        <taxon>Dothideomycetes</taxon>
        <taxon>Dothideomycetidae</taxon>
        <taxon>Mycosphaerellales</taxon>
        <taxon>Teratosphaeriaceae</taxon>
        <taxon>Hortaea</taxon>
    </lineage>
</organism>
<dbReference type="InterPro" id="IPR051057">
    <property type="entry name" value="PI-PLC_domain"/>
</dbReference>
<keyword evidence="2" id="KW-1133">Transmembrane helix</keyword>
<evidence type="ECO:0000256" key="3">
    <source>
        <dbReference type="SAM" id="SignalP"/>
    </source>
</evidence>
<evidence type="ECO:0008006" key="6">
    <source>
        <dbReference type="Google" id="ProtNLM"/>
    </source>
</evidence>
<feature type="signal peptide" evidence="3">
    <location>
        <begin position="1"/>
        <end position="37"/>
    </location>
</feature>
<feature type="chain" id="PRO_5018190941" description="PLC-like phosphodiesterase" evidence="3">
    <location>
        <begin position="38"/>
        <end position="522"/>
    </location>
</feature>
<dbReference type="AlphaFoldDB" id="A0A3M6X1M6"/>
<feature type="transmembrane region" description="Helical" evidence="2">
    <location>
        <begin position="500"/>
        <end position="520"/>
    </location>
</feature>
<evidence type="ECO:0000256" key="2">
    <source>
        <dbReference type="SAM" id="Phobius"/>
    </source>
</evidence>
<dbReference type="Pfam" id="PF26146">
    <property type="entry name" value="PI-PLC_X"/>
    <property type="match status" value="1"/>
</dbReference>
<dbReference type="PANTHER" id="PTHR13593">
    <property type="match status" value="1"/>
</dbReference>